<evidence type="ECO:0000313" key="2">
    <source>
        <dbReference type="EMBL" id="RMO21877.1"/>
    </source>
</evidence>
<gene>
    <name evidence="2" type="ORF">ALQ44_04166</name>
</gene>
<reference evidence="2 3" key="1">
    <citation type="submission" date="2018-08" db="EMBL/GenBank/DDBJ databases">
        <title>Recombination of ecologically and evolutionarily significant loci maintains genetic cohesion in the Pseudomonas syringae species complex.</title>
        <authorList>
            <person name="Dillon M."/>
            <person name="Thakur S."/>
            <person name="Almeida R.N.D."/>
            <person name="Weir B.S."/>
            <person name="Guttman D.S."/>
        </authorList>
    </citation>
    <scope>NUCLEOTIDE SEQUENCE [LARGE SCALE GENOMIC DNA]</scope>
    <source>
        <strain evidence="2 3">ICMP 2788</strain>
    </source>
</reference>
<organism evidence="2 3">
    <name type="scientific">Pseudomonas syringae pv. pisi</name>
    <dbReference type="NCBI Taxonomy" id="59510"/>
    <lineage>
        <taxon>Bacteria</taxon>
        <taxon>Pseudomonadati</taxon>
        <taxon>Pseudomonadota</taxon>
        <taxon>Gammaproteobacteria</taxon>
        <taxon>Pseudomonadales</taxon>
        <taxon>Pseudomonadaceae</taxon>
        <taxon>Pseudomonas</taxon>
        <taxon>Pseudomonas syringae</taxon>
    </lineage>
</organism>
<dbReference type="Proteomes" id="UP000276886">
    <property type="component" value="Unassembled WGS sequence"/>
</dbReference>
<proteinExistence type="predicted"/>
<dbReference type="AlphaFoldDB" id="A0A3M2XMU2"/>
<comment type="caution">
    <text evidence="2">The sequence shown here is derived from an EMBL/GenBank/DDBJ whole genome shotgun (WGS) entry which is preliminary data.</text>
</comment>
<protein>
    <submittedName>
        <fullName evidence="2">Uncharacterized protein</fullName>
    </submittedName>
</protein>
<name>A0A3M2XMU2_PSESJ</name>
<feature type="region of interest" description="Disordered" evidence="1">
    <location>
        <begin position="1"/>
        <end position="26"/>
    </location>
</feature>
<dbReference type="EMBL" id="RBPQ01000255">
    <property type="protein sequence ID" value="RMO21877.1"/>
    <property type="molecule type" value="Genomic_DNA"/>
</dbReference>
<evidence type="ECO:0000313" key="3">
    <source>
        <dbReference type="Proteomes" id="UP000276886"/>
    </source>
</evidence>
<evidence type="ECO:0000256" key="1">
    <source>
        <dbReference type="SAM" id="MobiDB-lite"/>
    </source>
</evidence>
<sequence>MLNAAPMGKLARSTEQQSLGPDRFTPSSIAVREHRNRERADRIIDQFVERFTEKDFFPDDGDEALFALLVQLPEWPADLSIRIHNENDEVLAIFLKGNDESVVQNSVVLMQNADAYIVPDNIPVADDEPLLRWVFSQLPVGSRVGMGGNFPGSHSDSGRIVTLREQIAGLANDQRPLLFDALVAAGEGASKVQLDTRTRNPFLPLWIRQQTLLSAALSELCALYPQVPVGRLEELLEQLPLTV</sequence>
<accession>A0A3M2XMU2</accession>